<evidence type="ECO:0000313" key="3">
    <source>
        <dbReference type="Proteomes" id="UP000245368"/>
    </source>
</evidence>
<feature type="chain" id="PRO_5016241452" description="Alpha/beta hydrolase" evidence="1">
    <location>
        <begin position="22"/>
        <end position="76"/>
    </location>
</feature>
<dbReference type="AlphaFoldDB" id="A0A2Z3JL28"/>
<dbReference type="EMBL" id="CP029494">
    <property type="protein sequence ID" value="AWN21974.1"/>
    <property type="molecule type" value="Genomic_DNA"/>
</dbReference>
<gene>
    <name evidence="2" type="ORF">DKM44_00915</name>
</gene>
<dbReference type="SUPFAM" id="SSF53474">
    <property type="entry name" value="alpha/beta-Hydrolases"/>
    <property type="match status" value="1"/>
</dbReference>
<dbReference type="InterPro" id="IPR029058">
    <property type="entry name" value="AB_hydrolase_fold"/>
</dbReference>
<dbReference type="Proteomes" id="UP000245368">
    <property type="component" value="Chromosome"/>
</dbReference>
<keyword evidence="3" id="KW-1185">Reference proteome</keyword>
<evidence type="ECO:0000256" key="1">
    <source>
        <dbReference type="SAM" id="SignalP"/>
    </source>
</evidence>
<dbReference type="OrthoDB" id="9780932at2"/>
<organism evidence="2 3">
    <name type="scientific">Deinococcus irradiatisoli</name>
    <dbReference type="NCBI Taxonomy" id="2202254"/>
    <lineage>
        <taxon>Bacteria</taxon>
        <taxon>Thermotogati</taxon>
        <taxon>Deinococcota</taxon>
        <taxon>Deinococci</taxon>
        <taxon>Deinococcales</taxon>
        <taxon>Deinococcaceae</taxon>
        <taxon>Deinococcus</taxon>
    </lineage>
</organism>
<keyword evidence="1" id="KW-0732">Signal</keyword>
<evidence type="ECO:0000313" key="2">
    <source>
        <dbReference type="EMBL" id="AWN21974.1"/>
    </source>
</evidence>
<dbReference type="KEGG" id="dez:DKM44_00915"/>
<accession>A0A2Z3JL28</accession>
<protein>
    <recommendedName>
        <fullName evidence="4">Alpha/beta hydrolase</fullName>
    </recommendedName>
</protein>
<reference evidence="2 3" key="1">
    <citation type="submission" date="2018-05" db="EMBL/GenBank/DDBJ databases">
        <title>Complete Genome Sequence of Deinococcus sp. strain 17bor-2.</title>
        <authorList>
            <person name="Srinivasan S."/>
        </authorList>
    </citation>
    <scope>NUCLEOTIDE SEQUENCE [LARGE SCALE GENOMIC DNA]</scope>
    <source>
        <strain evidence="2 3">17bor-2</strain>
    </source>
</reference>
<name>A0A2Z3JL28_9DEIO</name>
<dbReference type="RefSeq" id="WP_109824643.1">
    <property type="nucleotide sequence ID" value="NZ_CP029494.1"/>
</dbReference>
<evidence type="ECO:0008006" key="4">
    <source>
        <dbReference type="Google" id="ProtNLM"/>
    </source>
</evidence>
<feature type="signal peptide" evidence="1">
    <location>
        <begin position="1"/>
        <end position="21"/>
    </location>
</feature>
<proteinExistence type="predicted"/>
<sequence>MKLWHRAQATLAFALLSSALASRPVWQQLSRPAPMPRAVASGYAQVNRVRLYYAVYGHGQPVLLHGGLGNRDYWGN</sequence>